<evidence type="ECO:0000256" key="3">
    <source>
        <dbReference type="ARBA" id="ARBA00023235"/>
    </source>
</evidence>
<evidence type="ECO:0000256" key="1">
    <source>
        <dbReference type="ARBA" id="ARBA00001933"/>
    </source>
</evidence>
<feature type="binding site" evidence="4 6">
    <location>
        <position position="133"/>
    </location>
    <ligand>
        <name>substrate</name>
    </ligand>
</feature>
<feature type="modified residue" description="N6-(pyridoxal phosphate)lysine" evidence="4 5">
    <location>
        <position position="35"/>
    </location>
</feature>
<dbReference type="Gene3D" id="3.20.20.10">
    <property type="entry name" value="Alanine racemase"/>
    <property type="match status" value="1"/>
</dbReference>
<feature type="region of interest" description="Disordered" evidence="7">
    <location>
        <begin position="365"/>
        <end position="399"/>
    </location>
</feature>
<evidence type="ECO:0000256" key="5">
    <source>
        <dbReference type="PIRSR" id="PIRSR600821-50"/>
    </source>
</evidence>
<reference evidence="9 10" key="1">
    <citation type="submission" date="2019-03" db="EMBL/GenBank/DDBJ databases">
        <title>Genomics of glacier-inhabiting Cryobacterium strains.</title>
        <authorList>
            <person name="Liu Q."/>
            <person name="Xin Y.-H."/>
        </authorList>
    </citation>
    <scope>NUCLEOTIDE SEQUENCE [LARGE SCALE GENOMIC DNA]</scope>
    <source>
        <strain evidence="10">TMT1-22</strain>
    </source>
</reference>
<dbReference type="Gene3D" id="2.40.37.10">
    <property type="entry name" value="Lyase, Ornithine Decarboxylase, Chain A, domain 1"/>
    <property type="match status" value="1"/>
</dbReference>
<comment type="function">
    <text evidence="4">Catalyzes the interconversion of L-alanine and D-alanine. May also act on other amino acids.</text>
</comment>
<dbReference type="SUPFAM" id="SSF51419">
    <property type="entry name" value="PLP-binding barrel"/>
    <property type="match status" value="1"/>
</dbReference>
<feature type="domain" description="Alanine racemase C-terminal" evidence="8">
    <location>
        <begin position="242"/>
        <end position="369"/>
    </location>
</feature>
<feature type="binding site" evidence="4 6">
    <location>
        <position position="311"/>
    </location>
    <ligand>
        <name>substrate</name>
    </ligand>
</feature>
<sequence>MSGFREAVIDLGAVFANVAHLKSVIGTPHLMAVVKANAYGHGAVPVARTALAAGADWLGVADIDEALELRAAGIDAPLLAWLHDPDADFGAALARNVDLGVSSARQLRQITDAAAALSVVAGVQIKLETGLNRNGVHEPDWAEVFALAAEFERAGLLTVTGIFSHLSNASAADDAEAIERFERGLSLAAAAGLTPTLIHLASTAAALRVPAARYTMVRVGIGMYGLSPFDDQTPRDLGLTPAMTLRGRVAAVRRVAAGAGVSYDYLWRAPVDGFLALVPLGYADGVPRQASGTARVTVGAATHPIVGRIAMDQFVVSVGDEAVEVGDPVVLFGDPEAGVPGATEWAEAAGTINYEIVTRIGHRVPRTYLNPDPADTPPASTQPATPPAATPRAADRTAR</sequence>
<dbReference type="GO" id="GO:0030632">
    <property type="term" value="P:D-alanine biosynthetic process"/>
    <property type="evidence" value="ECO:0007669"/>
    <property type="project" value="UniProtKB-UniRule"/>
</dbReference>
<comment type="caution">
    <text evidence="9">The sequence shown here is derived from an EMBL/GenBank/DDBJ whole genome shotgun (WGS) entry which is preliminary data.</text>
</comment>
<comment type="cofactor">
    <cofactor evidence="1 4 5">
        <name>pyridoxal 5'-phosphate</name>
        <dbReference type="ChEBI" id="CHEBI:597326"/>
    </cofactor>
</comment>
<proteinExistence type="inferred from homology"/>
<dbReference type="NCBIfam" id="TIGR00492">
    <property type="entry name" value="alr"/>
    <property type="match status" value="1"/>
</dbReference>
<dbReference type="RefSeq" id="WP_134451741.1">
    <property type="nucleotide sequence ID" value="NZ_SOFY01000070.1"/>
</dbReference>
<dbReference type="InterPro" id="IPR000821">
    <property type="entry name" value="Ala_racemase"/>
</dbReference>
<comment type="pathway">
    <text evidence="4">Amino-acid biosynthesis; D-alanine biosynthesis; D-alanine from L-alanine: step 1/1.</text>
</comment>
<dbReference type="GO" id="GO:0005829">
    <property type="term" value="C:cytosol"/>
    <property type="evidence" value="ECO:0007669"/>
    <property type="project" value="TreeGrafter"/>
</dbReference>
<dbReference type="FunFam" id="3.20.20.10:FF:000002">
    <property type="entry name" value="Alanine racemase"/>
    <property type="match status" value="1"/>
</dbReference>
<evidence type="ECO:0000256" key="6">
    <source>
        <dbReference type="PIRSR" id="PIRSR600821-52"/>
    </source>
</evidence>
<evidence type="ECO:0000256" key="4">
    <source>
        <dbReference type="HAMAP-Rule" id="MF_01201"/>
    </source>
</evidence>
<organism evidence="9 10">
    <name type="scientific">Cryobacterium shii</name>
    <dbReference type="NCBI Taxonomy" id="1259235"/>
    <lineage>
        <taxon>Bacteria</taxon>
        <taxon>Bacillati</taxon>
        <taxon>Actinomycetota</taxon>
        <taxon>Actinomycetes</taxon>
        <taxon>Micrococcales</taxon>
        <taxon>Microbacteriaceae</taxon>
        <taxon>Cryobacterium</taxon>
    </lineage>
</organism>
<dbReference type="GO" id="GO:0009252">
    <property type="term" value="P:peptidoglycan biosynthetic process"/>
    <property type="evidence" value="ECO:0007669"/>
    <property type="project" value="TreeGrafter"/>
</dbReference>
<comment type="similarity">
    <text evidence="4">Belongs to the alanine racemase family.</text>
</comment>
<dbReference type="InterPro" id="IPR029066">
    <property type="entry name" value="PLP-binding_barrel"/>
</dbReference>
<dbReference type="PANTHER" id="PTHR30511:SF0">
    <property type="entry name" value="ALANINE RACEMASE, CATABOLIC-RELATED"/>
    <property type="match status" value="1"/>
</dbReference>
<dbReference type="InterPro" id="IPR011079">
    <property type="entry name" value="Ala_racemase_C"/>
</dbReference>
<dbReference type="InterPro" id="IPR001608">
    <property type="entry name" value="Ala_racemase_N"/>
</dbReference>
<accession>A0AAQ2C4W7</accession>
<dbReference type="GO" id="GO:0030170">
    <property type="term" value="F:pyridoxal phosphate binding"/>
    <property type="evidence" value="ECO:0007669"/>
    <property type="project" value="UniProtKB-UniRule"/>
</dbReference>
<keyword evidence="3 4" id="KW-0413">Isomerase</keyword>
<evidence type="ECO:0000313" key="10">
    <source>
        <dbReference type="Proteomes" id="UP000297403"/>
    </source>
</evidence>
<dbReference type="Pfam" id="PF01168">
    <property type="entry name" value="Ala_racemase_N"/>
    <property type="match status" value="1"/>
</dbReference>
<dbReference type="PRINTS" id="PR00992">
    <property type="entry name" value="ALARACEMASE"/>
</dbReference>
<dbReference type="AlphaFoldDB" id="A0AAQ2C4W7"/>
<dbReference type="Proteomes" id="UP000297403">
    <property type="component" value="Unassembled WGS sequence"/>
</dbReference>
<feature type="active site" description="Proton acceptor; specific for D-alanine" evidence="4">
    <location>
        <position position="35"/>
    </location>
</feature>
<evidence type="ECO:0000256" key="2">
    <source>
        <dbReference type="ARBA" id="ARBA00022898"/>
    </source>
</evidence>
<protein>
    <recommendedName>
        <fullName evidence="4">Alanine racemase</fullName>
        <ecNumber evidence="4">5.1.1.1</ecNumber>
    </recommendedName>
</protein>
<feature type="active site" description="Proton acceptor; specific for L-alanine" evidence="4">
    <location>
        <position position="263"/>
    </location>
</feature>
<name>A0AAQ2C4W7_9MICO</name>
<keyword evidence="2 4" id="KW-0663">Pyridoxal phosphate</keyword>
<gene>
    <name evidence="9" type="primary">alr</name>
    <name evidence="9" type="ORF">E3O49_12990</name>
</gene>
<keyword evidence="10" id="KW-1185">Reference proteome</keyword>
<evidence type="ECO:0000313" key="9">
    <source>
        <dbReference type="EMBL" id="TFC43372.1"/>
    </source>
</evidence>
<dbReference type="InterPro" id="IPR009006">
    <property type="entry name" value="Ala_racemase/Decarboxylase_C"/>
</dbReference>
<evidence type="ECO:0000256" key="7">
    <source>
        <dbReference type="SAM" id="MobiDB-lite"/>
    </source>
</evidence>
<dbReference type="CDD" id="cd00430">
    <property type="entry name" value="PLPDE_III_AR"/>
    <property type="match status" value="1"/>
</dbReference>
<dbReference type="InterPro" id="IPR020622">
    <property type="entry name" value="Ala_racemase_pyridoxalP-BS"/>
</dbReference>
<dbReference type="EC" id="5.1.1.1" evidence="4"/>
<dbReference type="EMBL" id="SOFY01000070">
    <property type="protein sequence ID" value="TFC43372.1"/>
    <property type="molecule type" value="Genomic_DNA"/>
</dbReference>
<evidence type="ECO:0000259" key="8">
    <source>
        <dbReference type="SMART" id="SM01005"/>
    </source>
</evidence>
<dbReference type="SUPFAM" id="SSF50621">
    <property type="entry name" value="Alanine racemase C-terminal domain-like"/>
    <property type="match status" value="1"/>
</dbReference>
<comment type="catalytic activity">
    <reaction evidence="4">
        <text>L-alanine = D-alanine</text>
        <dbReference type="Rhea" id="RHEA:20249"/>
        <dbReference type="ChEBI" id="CHEBI:57416"/>
        <dbReference type="ChEBI" id="CHEBI:57972"/>
        <dbReference type="EC" id="5.1.1.1"/>
    </reaction>
</comment>
<dbReference type="GO" id="GO:0008784">
    <property type="term" value="F:alanine racemase activity"/>
    <property type="evidence" value="ECO:0007669"/>
    <property type="project" value="UniProtKB-UniRule"/>
</dbReference>
<dbReference type="PANTHER" id="PTHR30511">
    <property type="entry name" value="ALANINE RACEMASE"/>
    <property type="match status" value="1"/>
</dbReference>
<dbReference type="Pfam" id="PF00842">
    <property type="entry name" value="Ala_racemase_C"/>
    <property type="match status" value="1"/>
</dbReference>
<dbReference type="SMART" id="SM01005">
    <property type="entry name" value="Ala_racemase_C"/>
    <property type="match status" value="1"/>
</dbReference>
<feature type="compositionally biased region" description="Low complexity" evidence="7">
    <location>
        <begin position="371"/>
        <end position="383"/>
    </location>
</feature>
<dbReference type="HAMAP" id="MF_01201">
    <property type="entry name" value="Ala_racemase"/>
    <property type="match status" value="1"/>
</dbReference>
<dbReference type="PROSITE" id="PS00395">
    <property type="entry name" value="ALANINE_RACEMASE"/>
    <property type="match status" value="1"/>
</dbReference>